<dbReference type="InterPro" id="IPR001155">
    <property type="entry name" value="OxRdtase_FMN_N"/>
</dbReference>
<keyword evidence="2" id="KW-0560">Oxidoreductase</keyword>
<proteinExistence type="predicted"/>
<dbReference type="Proteomes" id="UP000198612">
    <property type="component" value="Unassembled WGS sequence"/>
</dbReference>
<evidence type="ECO:0000313" key="15">
    <source>
        <dbReference type="Proteomes" id="UP000295472"/>
    </source>
</evidence>
<dbReference type="Proteomes" id="UP000295472">
    <property type="component" value="Unassembled WGS sequence"/>
</dbReference>
<dbReference type="OrthoDB" id="9772736at2"/>
<evidence type="ECO:0000313" key="8">
    <source>
        <dbReference type="EMBL" id="SET03047.1"/>
    </source>
</evidence>
<dbReference type="EMBL" id="FNEH01000012">
    <property type="protein sequence ID" value="SDI70218.1"/>
    <property type="molecule type" value="Genomic_DNA"/>
</dbReference>
<feature type="domain" description="NADH:flavin oxidoreductase/NADH oxidase N-terminal" evidence="3">
    <location>
        <begin position="39"/>
        <end position="393"/>
    </location>
</feature>
<evidence type="ECO:0000313" key="9">
    <source>
        <dbReference type="EMBL" id="TDS32386.1"/>
    </source>
</evidence>
<organism evidence="5 17">
    <name type="scientific">Halanaerobium congolense</name>
    <dbReference type="NCBI Taxonomy" id="54121"/>
    <lineage>
        <taxon>Bacteria</taxon>
        <taxon>Bacillati</taxon>
        <taxon>Bacillota</taxon>
        <taxon>Clostridia</taxon>
        <taxon>Halanaerobiales</taxon>
        <taxon>Halanaerobiaceae</taxon>
        <taxon>Halanaerobium</taxon>
    </lineage>
</organism>
<evidence type="ECO:0000256" key="2">
    <source>
        <dbReference type="ARBA" id="ARBA00023002"/>
    </source>
</evidence>
<dbReference type="EMBL" id="FMYT01000004">
    <property type="protein sequence ID" value="SDC28587.1"/>
    <property type="molecule type" value="Genomic_DNA"/>
</dbReference>
<dbReference type="EMBL" id="SOEF01000005">
    <property type="protein sequence ID" value="TDX46510.1"/>
    <property type="molecule type" value="Genomic_DNA"/>
</dbReference>
<evidence type="ECO:0000313" key="4">
    <source>
        <dbReference type="EMBL" id="PXV66704.1"/>
    </source>
</evidence>
<dbReference type="GeneID" id="57011999"/>
<reference evidence="11 13" key="2">
    <citation type="submission" date="2016-10" db="EMBL/GenBank/DDBJ databases">
        <authorList>
            <person name="Varghese N."/>
            <person name="Submissions S."/>
        </authorList>
    </citation>
    <scope>NUCLEOTIDE SEQUENCE [LARGE SCALE GENOMIC DNA]</scope>
    <source>
        <strain evidence="5 17">WG10</strain>
        <strain evidence="6 13">WG2</strain>
        <strain evidence="8 11">WG5</strain>
    </source>
</reference>
<sequence>MKEKDKFKFKSLKELEKKIDKLSLDIPISKNLDILKEKIKLGNRVIPNRLAVHPLEGTDANQDGSPGKLTIRRYKRFAAGGAGLIWLEAVAADEDGRANNKQLLIKENNLDSFKNLAVVMRDEAKNIYGDDFNPYLAVQLNHSGRYGVNNNILFHHELSDKSAGISPDQEVMTDAELEQVEDNFLRASKLVKKAGFDAVDIKACHRYLFSEALAAHTREGKYGGSYENRTRLLKNTIRKVKENVDIDIVVRLNVYDDIAYPYGWGTDEFGNMDLSEPKRLIEELEDLGVKIINITASTPYLKPYINRPYDNSSGLGMEPDETPIEGVERLIKLTKFVSETVDKCLVIGTGFSWLREYAPYTAAGVVEKSWADMIGFGRLALAYPDFAKSIIKNNSLDKSKVCVSCSKCAYLKAHNKASGCVVRDAEVYVPFLREIIKK</sequence>
<evidence type="ECO:0000313" key="11">
    <source>
        <dbReference type="Proteomes" id="UP000198612"/>
    </source>
</evidence>
<dbReference type="SUPFAM" id="SSF51395">
    <property type="entry name" value="FMN-linked oxidoreductases"/>
    <property type="match status" value="1"/>
</dbReference>
<evidence type="ECO:0000313" key="16">
    <source>
        <dbReference type="Proteomes" id="UP000295758"/>
    </source>
</evidence>
<reference evidence="4 14" key="3">
    <citation type="submission" date="2018-04" db="EMBL/GenBank/DDBJ databases">
        <title>Subsurface microbial communities from deep shales in Ohio and West Virginia, USA.</title>
        <authorList>
            <person name="Wrighton K."/>
        </authorList>
    </citation>
    <scope>NUCLEOTIDE SEQUENCE [LARGE SCALE GENOMIC DNA]</scope>
    <source>
        <strain evidence="10 15">DSMZ 11287</strain>
        <strain evidence="4 14">MSL28</strain>
    </source>
</reference>
<dbReference type="InterPro" id="IPR013785">
    <property type="entry name" value="Aldolase_TIM"/>
</dbReference>
<dbReference type="Pfam" id="PF00724">
    <property type="entry name" value="Oxidored_FMN"/>
    <property type="match status" value="1"/>
</dbReference>
<dbReference type="EMBL" id="FNBJ01000019">
    <property type="protein sequence ID" value="SDF66707.1"/>
    <property type="molecule type" value="Genomic_DNA"/>
</dbReference>
<dbReference type="InterPro" id="IPR051799">
    <property type="entry name" value="NADH_flavin_oxidoreductase"/>
</dbReference>
<dbReference type="GO" id="GO:0010181">
    <property type="term" value="F:FMN binding"/>
    <property type="evidence" value="ECO:0007669"/>
    <property type="project" value="InterPro"/>
</dbReference>
<dbReference type="Proteomes" id="UP000324896">
    <property type="component" value="Unassembled WGS sequence"/>
</dbReference>
<dbReference type="AlphaFoldDB" id="A0A1G6KCD4"/>
<dbReference type="EMBL" id="SOAA01000007">
    <property type="protein sequence ID" value="TDS32386.1"/>
    <property type="molecule type" value="Genomic_DNA"/>
</dbReference>
<evidence type="ECO:0000256" key="1">
    <source>
        <dbReference type="ARBA" id="ARBA00022630"/>
    </source>
</evidence>
<dbReference type="RefSeq" id="WP_073158192.1">
    <property type="nucleotide sequence ID" value="NZ_FMYT01000004.1"/>
</dbReference>
<keyword evidence="1" id="KW-0285">Flavoprotein</keyword>
<evidence type="ECO:0000313" key="5">
    <source>
        <dbReference type="EMBL" id="SDC28587.1"/>
    </source>
</evidence>
<dbReference type="Proteomes" id="UP000199519">
    <property type="component" value="Unassembled WGS sequence"/>
</dbReference>
<evidence type="ECO:0000313" key="10">
    <source>
        <dbReference type="EMBL" id="TDX46510.1"/>
    </source>
</evidence>
<evidence type="ECO:0000259" key="3">
    <source>
        <dbReference type="Pfam" id="PF00724"/>
    </source>
</evidence>
<name>A0A1G6KCD4_9FIRM</name>
<dbReference type="Proteomes" id="UP000247389">
    <property type="component" value="Unassembled WGS sequence"/>
</dbReference>
<evidence type="ECO:0000313" key="12">
    <source>
        <dbReference type="Proteomes" id="UP000198945"/>
    </source>
</evidence>
<dbReference type="PANTHER" id="PTHR43656">
    <property type="entry name" value="BINDING OXIDOREDUCTASE, PUTATIVE (AFU_ORTHOLOGUE AFUA_2G08260)-RELATED"/>
    <property type="match status" value="1"/>
</dbReference>
<evidence type="ECO:0000313" key="6">
    <source>
        <dbReference type="EMBL" id="SDF66707.1"/>
    </source>
</evidence>
<evidence type="ECO:0000313" key="7">
    <source>
        <dbReference type="EMBL" id="SDI70218.1"/>
    </source>
</evidence>
<evidence type="ECO:0000313" key="17">
    <source>
        <dbReference type="Proteomes" id="UP000324896"/>
    </source>
</evidence>
<gene>
    <name evidence="9" type="ORF">BY453_10760</name>
    <name evidence="10" type="ORF">C7954_10525</name>
    <name evidence="4" type="ORF">C8C78_11039</name>
    <name evidence="5" type="ORF">SAMN04488597_10465</name>
    <name evidence="6" type="ORF">SAMN04488598_11912</name>
    <name evidence="8" type="ORF">SAMN04515652_11832</name>
    <name evidence="7" type="ORF">SAMN04515654_11226</name>
</gene>
<keyword evidence="13" id="KW-1185">Reference proteome</keyword>
<reference evidence="7 12" key="1">
    <citation type="submission" date="2016-10" db="EMBL/GenBank/DDBJ databases">
        <authorList>
            <person name="de Groot N.N."/>
        </authorList>
    </citation>
    <scope>NUCLEOTIDE SEQUENCE [LARGE SCALE GENOMIC DNA]</scope>
    <source>
        <strain evidence="7 12">WG7</strain>
    </source>
</reference>
<dbReference type="GO" id="GO:0016491">
    <property type="term" value="F:oxidoreductase activity"/>
    <property type="evidence" value="ECO:0007669"/>
    <property type="project" value="UniProtKB-KW"/>
</dbReference>
<dbReference type="PANTHER" id="PTHR43656:SF2">
    <property type="entry name" value="BINDING OXIDOREDUCTASE, PUTATIVE (AFU_ORTHOLOGUE AFUA_2G08260)-RELATED"/>
    <property type="match status" value="1"/>
</dbReference>
<evidence type="ECO:0000313" key="14">
    <source>
        <dbReference type="Proteomes" id="UP000247389"/>
    </source>
</evidence>
<dbReference type="Proteomes" id="UP000295758">
    <property type="component" value="Unassembled WGS sequence"/>
</dbReference>
<dbReference type="Gene3D" id="3.20.20.70">
    <property type="entry name" value="Aldolase class I"/>
    <property type="match status" value="1"/>
</dbReference>
<evidence type="ECO:0000313" key="13">
    <source>
        <dbReference type="Proteomes" id="UP000199519"/>
    </source>
</evidence>
<dbReference type="EMBL" id="FOHG01000018">
    <property type="protein sequence ID" value="SET03047.1"/>
    <property type="molecule type" value="Genomic_DNA"/>
</dbReference>
<dbReference type="Proteomes" id="UP000198945">
    <property type="component" value="Unassembled WGS sequence"/>
</dbReference>
<dbReference type="EMBL" id="QICM01000010">
    <property type="protein sequence ID" value="PXV66704.1"/>
    <property type="molecule type" value="Genomic_DNA"/>
</dbReference>
<reference evidence="9 16" key="4">
    <citation type="submission" date="2019-03" db="EMBL/GenBank/DDBJ databases">
        <title>Deep subsurface shale carbon reservoir microbial communities from Ohio and West Virginia, USA.</title>
        <authorList>
            <person name="Wrighton K."/>
        </authorList>
    </citation>
    <scope>NUCLEOTIDE SEQUENCE [LARGE SCALE GENOMIC DNA]</scope>
    <source>
        <strain evidence="9 16">UTICA-S4D12</strain>
    </source>
</reference>
<dbReference type="STRING" id="54121.SAMN04515653_11153"/>
<accession>A0A1G6KCD4</accession>
<protein>
    <submittedName>
        <fullName evidence="4 5">2,4-dienoyl-CoA reductase</fullName>
    </submittedName>
</protein>